<organism evidence="5 6">
    <name type="scientific">Campylobacter californiensis</name>
    <dbReference type="NCBI Taxonomy" id="1032243"/>
    <lineage>
        <taxon>Bacteria</taxon>
        <taxon>Pseudomonadati</taxon>
        <taxon>Campylobacterota</taxon>
        <taxon>Epsilonproteobacteria</taxon>
        <taxon>Campylobacterales</taxon>
        <taxon>Campylobacteraceae</taxon>
        <taxon>Campylobacter</taxon>
    </lineage>
</organism>
<dbReference type="Gene3D" id="3.40.630.30">
    <property type="match status" value="1"/>
</dbReference>
<dbReference type="Pfam" id="PF00583">
    <property type="entry name" value="Acetyltransf_1"/>
    <property type="match status" value="1"/>
</dbReference>
<accession>A0AAW3ZVT8</accession>
<dbReference type="Proteomes" id="UP000650616">
    <property type="component" value="Unassembled WGS sequence"/>
</dbReference>
<dbReference type="Proteomes" id="UP001318760">
    <property type="component" value="Unassembled WGS sequence"/>
</dbReference>
<dbReference type="RefSeq" id="WP_169936183.1">
    <property type="nucleotide sequence ID" value="NZ_CP012545.1"/>
</dbReference>
<evidence type="ECO:0000313" key="4">
    <source>
        <dbReference type="EMBL" id="MBE2986466.1"/>
    </source>
</evidence>
<evidence type="ECO:0000256" key="2">
    <source>
        <dbReference type="ARBA" id="ARBA00023315"/>
    </source>
</evidence>
<dbReference type="EMBL" id="JADBHS010000007">
    <property type="protein sequence ID" value="MBE2986466.1"/>
    <property type="molecule type" value="Genomic_DNA"/>
</dbReference>
<evidence type="ECO:0000313" key="7">
    <source>
        <dbReference type="Proteomes" id="UP001318760"/>
    </source>
</evidence>
<evidence type="ECO:0000313" key="5">
    <source>
        <dbReference type="EMBL" id="MBE3608136.1"/>
    </source>
</evidence>
<gene>
    <name evidence="4" type="ORF">CCAL12919_04890</name>
    <name evidence="5" type="ORF">CCAL9337_05255</name>
</gene>
<sequence length="184" mass="21202">MIFKAKKEEASRCIALLRLAMEDAAYYLAGTDNDLLCDEILVKFFQSEVNRVSYNNVYVFKISDEIVGAICVYFGGDLESLDAQILKNYSNKNSKFTLADECEEDEFYIDSIAVSKEFRGQGIATKLIEYVCKVAKERNFSKISLIVDEDKPKTLLFYESLGFKFNKKKMIYGHEYNHLIKEII</sequence>
<feature type="domain" description="N-acetyltransferase" evidence="3">
    <location>
        <begin position="14"/>
        <end position="184"/>
    </location>
</feature>
<comment type="caution">
    <text evidence="5">The sequence shown here is derived from an EMBL/GenBank/DDBJ whole genome shotgun (WGS) entry which is preliminary data.</text>
</comment>
<dbReference type="EMBL" id="LIWG01000005">
    <property type="protein sequence ID" value="MBE3608136.1"/>
    <property type="molecule type" value="Genomic_DNA"/>
</dbReference>
<dbReference type="PANTHER" id="PTHR42919">
    <property type="entry name" value="N-ALPHA-ACETYLTRANSFERASE"/>
    <property type="match status" value="1"/>
</dbReference>
<dbReference type="InterPro" id="IPR000182">
    <property type="entry name" value="GNAT_dom"/>
</dbReference>
<reference evidence="5 6" key="1">
    <citation type="submission" date="2015-08" db="EMBL/GenBank/DDBJ databases">
        <title>Comparative genomics of the Campylobacter concisus group.</title>
        <authorList>
            <person name="Yee E."/>
            <person name="Chapman M.H."/>
            <person name="Huynh S."/>
            <person name="Bono J.L."/>
            <person name="On S.L."/>
            <person name="St Leger J."/>
            <person name="Foster G."/>
            <person name="Parker C.T."/>
            <person name="Miller W.G."/>
        </authorList>
    </citation>
    <scope>NUCLEOTIDE SEQUENCE [LARGE SCALE GENOMIC DNA]</scope>
    <source>
        <strain evidence="5 6">RM9337</strain>
    </source>
</reference>
<dbReference type="InterPro" id="IPR051556">
    <property type="entry name" value="N-term/lysine_N-AcTrnsfr"/>
</dbReference>
<keyword evidence="2" id="KW-0012">Acyltransferase</keyword>
<dbReference type="AlphaFoldDB" id="A0AAW3ZVT8"/>
<protein>
    <submittedName>
        <fullName evidence="5">GNAT family N-acetyltransferase</fullName>
    </submittedName>
</protein>
<keyword evidence="6" id="KW-1185">Reference proteome</keyword>
<evidence type="ECO:0000256" key="1">
    <source>
        <dbReference type="ARBA" id="ARBA00022679"/>
    </source>
</evidence>
<proteinExistence type="predicted"/>
<dbReference type="InterPro" id="IPR016181">
    <property type="entry name" value="Acyl_CoA_acyltransferase"/>
</dbReference>
<dbReference type="PANTHER" id="PTHR42919:SF8">
    <property type="entry name" value="N-ALPHA-ACETYLTRANSFERASE 50"/>
    <property type="match status" value="1"/>
</dbReference>
<keyword evidence="1" id="KW-0808">Transferase</keyword>
<dbReference type="SUPFAM" id="SSF55729">
    <property type="entry name" value="Acyl-CoA N-acyltransferases (Nat)"/>
    <property type="match status" value="1"/>
</dbReference>
<reference evidence="4 7" key="2">
    <citation type="submission" date="2020-10" db="EMBL/GenBank/DDBJ databases">
        <title>Campylobacter californiensis sp. nov. isolated from cattle and feral swine in California.</title>
        <authorList>
            <person name="Miller W.G."/>
        </authorList>
    </citation>
    <scope>NUCLEOTIDE SEQUENCE [LARGE SCALE GENOMIC DNA]</scope>
    <source>
        <strain evidence="4 7">RM12919</strain>
    </source>
</reference>
<dbReference type="CDD" id="cd04301">
    <property type="entry name" value="NAT_SF"/>
    <property type="match status" value="1"/>
</dbReference>
<evidence type="ECO:0000259" key="3">
    <source>
        <dbReference type="PROSITE" id="PS51186"/>
    </source>
</evidence>
<name>A0AAW3ZVT8_9BACT</name>
<dbReference type="GO" id="GO:0016747">
    <property type="term" value="F:acyltransferase activity, transferring groups other than amino-acyl groups"/>
    <property type="evidence" value="ECO:0007669"/>
    <property type="project" value="InterPro"/>
</dbReference>
<dbReference type="PROSITE" id="PS51186">
    <property type="entry name" value="GNAT"/>
    <property type="match status" value="1"/>
</dbReference>
<evidence type="ECO:0000313" key="6">
    <source>
        <dbReference type="Proteomes" id="UP000650616"/>
    </source>
</evidence>